<evidence type="ECO:0000313" key="5">
    <source>
        <dbReference type="Proteomes" id="UP000319257"/>
    </source>
</evidence>
<feature type="domain" description="Amidase" evidence="1">
    <location>
        <begin position="201"/>
        <end position="358"/>
    </location>
</feature>
<dbReference type="GeneID" id="41969459"/>
<accession>A0A507ARM1</accession>
<reference evidence="4 5" key="1">
    <citation type="submission" date="2019-06" db="EMBL/GenBank/DDBJ databases">
        <title>Draft genome sequence of the filamentous fungus Phialemoniopsis curvata isolated from diesel fuel.</title>
        <authorList>
            <person name="Varaljay V.A."/>
            <person name="Lyon W.J."/>
            <person name="Crouch A.L."/>
            <person name="Drake C.E."/>
            <person name="Hollomon J.M."/>
            <person name="Nadeau L.J."/>
            <person name="Nunn H.S."/>
            <person name="Stevenson B.S."/>
            <person name="Bojanowski C.L."/>
            <person name="Crookes-Goodson W.J."/>
        </authorList>
    </citation>
    <scope>NUCLEOTIDE SEQUENCE [LARGE SCALE GENOMIC DNA]</scope>
    <source>
        <strain evidence="4 5">D216</strain>
    </source>
</reference>
<sequence>MFFSSTRSSRKLGVFFSLIHASTASLVSTGLSVTLNSIDYYISPFSSGNITVAPSALSTVPKIYGFVPVTVVQDAVARSALPSLFANWTGVDDVFQSGFLGAVFLSGAGGSCISKRNITEGGSTLILPLEAKTIPSGPYFLDSASGLVYPVYRLYDDFSGSFTESLIQTPKGTFHPLSAKISGSASVTIGVPSRIYYTPTAEKPLAGVRIAVKDIFRLAGTKGSNGNRAWYNLYPPSNETGTAMQRLIDAGAQIVGLQKPSQFANGETATADWVDYHSPFNPRGDGYQDPSSSSSGAGASIASYDWLDIAVGSDTGGSIRGPAGVQGLFGNRPSHGLVSLDHAMPLSPTLDTVGYLIRDPMLWDTAQAVLYGSNYKSLVRKTPSYPKKIITAGFPSSNSSAASAKILNGFANALATFVGGSIQTISLADEWMSSKPAEAGSATLMQLQNTTYAVLIAKEQIDLVREPFYKDYAGEFAVKPPLDAPQLLSPTLITAAHDGRLPFVDPAPLARWAYGDSLPASAHDDAIRNKTIFMNWFNDKVLPPVDDPAQCSSGIMLYPASNGGQNPRNQYINAPRPPFGWSSGRISVMSECPDFVFPLGQVASRSAITAHNEYFPVGVDILAAKGCDGMLVKLAQDLVAAEIIAVPKVGGTILGGDILMKRRADAEGIEHLRYID</sequence>
<evidence type="ECO:0000313" key="4">
    <source>
        <dbReference type="EMBL" id="TPX07518.1"/>
    </source>
</evidence>
<evidence type="ECO:0000259" key="2">
    <source>
        <dbReference type="Pfam" id="PF26053"/>
    </source>
</evidence>
<protein>
    <submittedName>
        <fullName evidence="4">Uncharacterized protein</fullName>
    </submittedName>
</protein>
<gene>
    <name evidence="3" type="ORF">E0L32_002012</name>
    <name evidence="4" type="ORF">E0L32_002121</name>
</gene>
<dbReference type="AlphaFoldDB" id="A0A507ARM1"/>
<keyword evidence="5" id="KW-1185">Reference proteome</keyword>
<dbReference type="EMBL" id="SKBQ01000008">
    <property type="protein sequence ID" value="TPX07518.1"/>
    <property type="molecule type" value="Genomic_DNA"/>
</dbReference>
<name>A0A507ARM1_9PEZI</name>
<dbReference type="InterPro" id="IPR058329">
    <property type="entry name" value="Arp1_N"/>
</dbReference>
<dbReference type="Pfam" id="PF26053">
    <property type="entry name" value="DUF8016"/>
    <property type="match status" value="1"/>
</dbReference>
<dbReference type="InParanoid" id="A0A507ARM1"/>
<evidence type="ECO:0000313" key="3">
    <source>
        <dbReference type="EMBL" id="TPX07409.1"/>
    </source>
</evidence>
<dbReference type="Proteomes" id="UP000319257">
    <property type="component" value="Unassembled WGS sequence"/>
</dbReference>
<dbReference type="PANTHER" id="PTHR46310:SF7">
    <property type="entry name" value="AMIDASE 1"/>
    <property type="match status" value="1"/>
</dbReference>
<dbReference type="InterPro" id="IPR023631">
    <property type="entry name" value="Amidase_dom"/>
</dbReference>
<dbReference type="Pfam" id="PF01425">
    <property type="entry name" value="Amidase"/>
    <property type="match status" value="1"/>
</dbReference>
<dbReference type="InterPro" id="IPR036928">
    <property type="entry name" value="AS_sf"/>
</dbReference>
<dbReference type="OrthoDB" id="5423360at2759"/>
<organism evidence="4 5">
    <name type="scientific">Thyridium curvatum</name>
    <dbReference type="NCBI Taxonomy" id="1093900"/>
    <lineage>
        <taxon>Eukaryota</taxon>
        <taxon>Fungi</taxon>
        <taxon>Dikarya</taxon>
        <taxon>Ascomycota</taxon>
        <taxon>Pezizomycotina</taxon>
        <taxon>Sordariomycetes</taxon>
        <taxon>Sordariomycetidae</taxon>
        <taxon>Thyridiales</taxon>
        <taxon>Thyridiaceae</taxon>
        <taxon>Thyridium</taxon>
    </lineage>
</organism>
<dbReference type="STRING" id="1093900.A0A507ARM1"/>
<dbReference type="RefSeq" id="XP_030989120.1">
    <property type="nucleotide sequence ID" value="XM_031136156.1"/>
</dbReference>
<dbReference type="Gene3D" id="3.90.1300.10">
    <property type="entry name" value="Amidase signature (AS) domain"/>
    <property type="match status" value="1"/>
</dbReference>
<dbReference type="SUPFAM" id="SSF75304">
    <property type="entry name" value="Amidase signature (AS) enzymes"/>
    <property type="match status" value="1"/>
</dbReference>
<dbReference type="EMBL" id="SKBQ01000008">
    <property type="protein sequence ID" value="TPX07409.1"/>
    <property type="molecule type" value="Genomic_DNA"/>
</dbReference>
<dbReference type="PANTHER" id="PTHR46310">
    <property type="entry name" value="AMIDASE 1"/>
    <property type="match status" value="1"/>
</dbReference>
<proteinExistence type="predicted"/>
<evidence type="ECO:0000259" key="1">
    <source>
        <dbReference type="Pfam" id="PF01425"/>
    </source>
</evidence>
<feature type="domain" description="Scytalone dehydratase-like protein Arp1 N-terminal" evidence="2">
    <location>
        <begin position="51"/>
        <end position="155"/>
    </location>
</feature>
<comment type="caution">
    <text evidence="4">The sequence shown here is derived from an EMBL/GenBank/DDBJ whole genome shotgun (WGS) entry which is preliminary data.</text>
</comment>